<protein>
    <submittedName>
        <fullName evidence="3">MBL fold metallo-hydrolase</fullName>
    </submittedName>
</protein>
<dbReference type="PANTHER" id="PTHR43546">
    <property type="entry name" value="UPF0173 METAL-DEPENDENT HYDROLASE MJ1163-RELATED"/>
    <property type="match status" value="1"/>
</dbReference>
<dbReference type="Gene3D" id="3.60.15.10">
    <property type="entry name" value="Ribonuclease Z/Hydroxyacylglutathione hydrolase-like"/>
    <property type="match status" value="1"/>
</dbReference>
<proteinExistence type="predicted"/>
<dbReference type="GO" id="GO:0016787">
    <property type="term" value="F:hydrolase activity"/>
    <property type="evidence" value="ECO:0007669"/>
    <property type="project" value="UniProtKB-KW"/>
</dbReference>
<dbReference type="InterPro" id="IPR036866">
    <property type="entry name" value="RibonucZ/Hydroxyglut_hydro"/>
</dbReference>
<keyword evidence="1 3" id="KW-0378">Hydrolase</keyword>
<evidence type="ECO:0000259" key="2">
    <source>
        <dbReference type="Pfam" id="PF12706"/>
    </source>
</evidence>
<reference evidence="3 4" key="1">
    <citation type="submission" date="2020-11" db="EMBL/GenBank/DDBJ databases">
        <title>Actinomyces sp. ZJ750.</title>
        <authorList>
            <person name="Zhou J."/>
        </authorList>
    </citation>
    <scope>NUCLEOTIDE SEQUENCE [LARGE SCALE GENOMIC DNA]</scope>
    <source>
        <strain evidence="3 4">ZJ750</strain>
    </source>
</reference>
<dbReference type="RefSeq" id="WP_166854752.1">
    <property type="nucleotide sequence ID" value="NZ_CP063989.1"/>
</dbReference>
<keyword evidence="4" id="KW-1185">Reference proteome</keyword>
<dbReference type="SUPFAM" id="SSF56281">
    <property type="entry name" value="Metallo-hydrolase/oxidoreductase"/>
    <property type="match status" value="1"/>
</dbReference>
<gene>
    <name evidence="3" type="ORF">ID810_07615</name>
</gene>
<dbReference type="InterPro" id="IPR001279">
    <property type="entry name" value="Metallo-B-lactamas"/>
</dbReference>
<accession>A0A7T0PWL4</accession>
<dbReference type="EMBL" id="CP063989">
    <property type="protein sequence ID" value="QPL04660.1"/>
    <property type="molecule type" value="Genomic_DNA"/>
</dbReference>
<evidence type="ECO:0000256" key="1">
    <source>
        <dbReference type="ARBA" id="ARBA00022801"/>
    </source>
</evidence>
<evidence type="ECO:0000313" key="4">
    <source>
        <dbReference type="Proteomes" id="UP000594637"/>
    </source>
</evidence>
<dbReference type="AlphaFoldDB" id="A0A7T0PWL4"/>
<dbReference type="KEGG" id="arep:ID810_07615"/>
<dbReference type="InterPro" id="IPR050114">
    <property type="entry name" value="UPF0173_UPF0282_UlaG_hydrolase"/>
</dbReference>
<name>A0A7T0PWL4_9ACTO</name>
<dbReference type="Proteomes" id="UP000594637">
    <property type="component" value="Chromosome"/>
</dbReference>
<organism evidence="3 4">
    <name type="scientific">Actinomyces respiraculi</name>
    <dbReference type="NCBI Taxonomy" id="2744574"/>
    <lineage>
        <taxon>Bacteria</taxon>
        <taxon>Bacillati</taxon>
        <taxon>Actinomycetota</taxon>
        <taxon>Actinomycetes</taxon>
        <taxon>Actinomycetales</taxon>
        <taxon>Actinomycetaceae</taxon>
        <taxon>Actinomyces</taxon>
    </lineage>
</organism>
<sequence>MNGSGPAVRDGRYVVVGGPTVVFDLGGLRLISDPTFDPPTDYGMLRKTEGPAVDPEALGHLDIALISHDDHKDNLDHRGRQVALEAGVVISTHHAARRMGGAARGLAAGESLTLGELTIHAVEAVHGPADGERDSRGFVNCEVIGFVLQTHATQMFLSGDTTSLDMVRAVAERFGPMDYAVLHAGRASVPAKFAGRPLSMTADQAATAARLLSAQRVVVVHQTQWAHFTQGPAHTRAAFESAGLGSVLAPSEPGVWGNLI</sequence>
<feature type="domain" description="Metallo-beta-lactamase" evidence="2">
    <location>
        <begin position="33"/>
        <end position="221"/>
    </location>
</feature>
<dbReference type="PANTHER" id="PTHR43546:SF9">
    <property type="entry name" value="L-ASCORBATE-6-PHOSPHATE LACTONASE ULAG-RELATED"/>
    <property type="match status" value="1"/>
</dbReference>
<evidence type="ECO:0000313" key="3">
    <source>
        <dbReference type="EMBL" id="QPL04660.1"/>
    </source>
</evidence>
<dbReference type="Pfam" id="PF12706">
    <property type="entry name" value="Lactamase_B_2"/>
    <property type="match status" value="1"/>
</dbReference>